<keyword evidence="2" id="KW-1185">Reference proteome</keyword>
<name>E8RPP8_ASTEC</name>
<dbReference type="RefSeq" id="WP_013477859.1">
    <property type="nucleotide sequence ID" value="NC_014816.1"/>
</dbReference>
<sequence length="165" mass="18473">MTENFDLFGDPIPEGYGKAGRPEHIPTNQNRNKVMMLLALGWSNDRIASAMHITPPTLRKHYFRELKFRDEARDRMEATVSMQLWTGVMEGSVSAIKEFRKLVEKNDLMLYGQTAPVKQPKASASTKATAKPKLGKKEQALLDAAAPDTGSLLGQLMAQRQQQMN</sequence>
<dbReference type="InterPro" id="IPR036388">
    <property type="entry name" value="WH-like_DNA-bd_sf"/>
</dbReference>
<dbReference type="eggNOG" id="COG2197">
    <property type="taxonomic scope" value="Bacteria"/>
</dbReference>
<evidence type="ECO:0000313" key="2">
    <source>
        <dbReference type="Proteomes" id="UP000001492"/>
    </source>
</evidence>
<dbReference type="Proteomes" id="UP000001492">
    <property type="component" value="Chromosome 1"/>
</dbReference>
<dbReference type="Gene3D" id="1.10.10.10">
    <property type="entry name" value="Winged helix-like DNA-binding domain superfamily/Winged helix DNA-binding domain"/>
    <property type="match status" value="1"/>
</dbReference>
<protein>
    <submittedName>
        <fullName evidence="1">Uncharacterized protein</fullName>
    </submittedName>
</protein>
<dbReference type="STRING" id="573065.Astex_0327"/>
<reference evidence="2" key="1">
    <citation type="submission" date="2010-12" db="EMBL/GenBank/DDBJ databases">
        <title>Complete sequence of chromosome 1 of Asticcacaulis excentricus CB 48.</title>
        <authorList>
            <consortium name="US DOE Joint Genome Institute"/>
            <person name="Lucas S."/>
            <person name="Copeland A."/>
            <person name="Lapidus A."/>
            <person name="Cheng J.-F."/>
            <person name="Bruce D."/>
            <person name="Goodwin L."/>
            <person name="Pitluck S."/>
            <person name="Teshima H."/>
            <person name="Davenport K."/>
            <person name="Detter J.C."/>
            <person name="Han C."/>
            <person name="Tapia R."/>
            <person name="Land M."/>
            <person name="Hauser L."/>
            <person name="Jeffries C."/>
            <person name="Kyrpides N."/>
            <person name="Ivanova N."/>
            <person name="Ovchinnikova G."/>
            <person name="Brun Y.V."/>
            <person name="Woyke T."/>
        </authorList>
    </citation>
    <scope>NUCLEOTIDE SEQUENCE [LARGE SCALE GENOMIC DNA]</scope>
    <source>
        <strain evidence="2">ATCC 15261 / DSM 4724 / KCTC 12464 / NCIMB 9791 / VKM B-1370 / CB 48</strain>
    </source>
</reference>
<dbReference type="KEGG" id="aex:Astex_0327"/>
<evidence type="ECO:0000313" key="1">
    <source>
        <dbReference type="EMBL" id="ADU12025.1"/>
    </source>
</evidence>
<dbReference type="OrthoDB" id="6039124at2"/>
<proteinExistence type="predicted"/>
<gene>
    <name evidence="1" type="ordered locus">Astex_0327</name>
</gene>
<organism evidence="1 2">
    <name type="scientific">Asticcacaulis excentricus (strain ATCC 15261 / DSM 4724 / KCTC 12464 / NCIMB 9791 / VKM B-1370 / CB 48)</name>
    <dbReference type="NCBI Taxonomy" id="573065"/>
    <lineage>
        <taxon>Bacteria</taxon>
        <taxon>Pseudomonadati</taxon>
        <taxon>Pseudomonadota</taxon>
        <taxon>Alphaproteobacteria</taxon>
        <taxon>Caulobacterales</taxon>
        <taxon>Caulobacteraceae</taxon>
        <taxon>Asticcacaulis</taxon>
    </lineage>
</organism>
<dbReference type="EMBL" id="CP002395">
    <property type="protein sequence ID" value="ADU12025.1"/>
    <property type="molecule type" value="Genomic_DNA"/>
</dbReference>
<dbReference type="AlphaFoldDB" id="E8RPP8"/>
<accession>E8RPP8</accession>
<dbReference type="HOGENOM" id="CLU_129855_0_0_5"/>